<dbReference type="GO" id="GO:0035336">
    <property type="term" value="P:long-chain fatty-acyl-CoA metabolic process"/>
    <property type="evidence" value="ECO:0007669"/>
    <property type="project" value="TreeGrafter"/>
</dbReference>
<protein>
    <recommendedName>
        <fullName evidence="6">AMP-dependent synthetase/ligase domain-containing protein</fullName>
    </recommendedName>
</protein>
<keyword evidence="4" id="KW-0067">ATP-binding</keyword>
<dbReference type="GO" id="GO:0005886">
    <property type="term" value="C:plasma membrane"/>
    <property type="evidence" value="ECO:0007669"/>
    <property type="project" value="TreeGrafter"/>
</dbReference>
<dbReference type="InterPro" id="IPR000873">
    <property type="entry name" value="AMP-dep_synth/lig_dom"/>
</dbReference>
<proteinExistence type="inferred from homology"/>
<comment type="similarity">
    <text evidence="1">Belongs to the ATP-dependent AMP-binding enzyme family.</text>
</comment>
<dbReference type="GO" id="GO:0005783">
    <property type="term" value="C:endoplasmic reticulum"/>
    <property type="evidence" value="ECO:0007669"/>
    <property type="project" value="TreeGrafter"/>
</dbReference>
<dbReference type="SUPFAM" id="SSF56801">
    <property type="entry name" value="Acetyl-CoA synthetase-like"/>
    <property type="match status" value="1"/>
</dbReference>
<dbReference type="GO" id="GO:0004467">
    <property type="term" value="F:long-chain fatty acid-CoA ligase activity"/>
    <property type="evidence" value="ECO:0007669"/>
    <property type="project" value="UniProtKB-EC"/>
</dbReference>
<dbReference type="GO" id="GO:0005524">
    <property type="term" value="F:ATP binding"/>
    <property type="evidence" value="ECO:0007669"/>
    <property type="project" value="UniProtKB-KW"/>
</dbReference>
<evidence type="ECO:0000256" key="5">
    <source>
        <dbReference type="ARBA" id="ARBA00036813"/>
    </source>
</evidence>
<keyword evidence="3" id="KW-0547">Nucleotide-binding</keyword>
<evidence type="ECO:0000256" key="4">
    <source>
        <dbReference type="ARBA" id="ARBA00022840"/>
    </source>
</evidence>
<dbReference type="PANTHER" id="PTHR43272">
    <property type="entry name" value="LONG-CHAIN-FATTY-ACID--COA LIGASE"/>
    <property type="match status" value="1"/>
</dbReference>
<dbReference type="InterPro" id="IPR020845">
    <property type="entry name" value="AMP-binding_CS"/>
</dbReference>
<sequence>MDFKSGIMPLHQVQKPPFTVDVPGAPKIEGETIPRRHFKAKDGLIDRPAEDVYTVWDIVRRSAREYPNHTAVGKRKLVKLHKETKKIKKIVDGETQEVDKEWQYFELTPYTFITYKEYETLVLQLGSGLRKIGLNPEGKLHLFATTSTNWISTAHACASQSIPIVTAYDTLGEDGVSHSLNQTEADAMYTDPHLLKTAQGPIRKSKVKTVIVNEDSIFTEGGEIEEFKKNNPDIRVVTYEELRKLGEENPVEANPAKPEDLYCIMYTSGSTGMPKGASIKHEALVAAVTGLYKCVEECVSDQEVILAYLPSAHIFEMALENLVLFIGGTLGYGNARTLSDTSVRNCAGDMRELRPTVMVGVPQVWETVKKGVISKLDQSSPLLRSLFWGAFNYKSFMTKNGLPGASMLDGIVFKKVRDMTGGRLRFTMNGASGVADDTKNFLSLVLAPMLGGYGLTETCANGALGSPLQYTPNAIGPVPSSIEVKLVSIPDIGYSTDNNPPQGEIYIRGKPTLTEYYGNPEETAKALTEDGWFKTGDIGEWDSVGHLKVIDRVKNLIKMQGGEYIALEKLEAVYRGAHTVANLMVHADQAYPKPIAVIMPNEKVLLDEAQKLGIDQHDMYHHPKMVGWVLKDLQTTGRRAGLTGIEIICNVVITEEEWTPPTGLVTGTQKLNRRTIRSTFKKQIDDAFKAAN</sequence>
<evidence type="ECO:0000256" key="3">
    <source>
        <dbReference type="ARBA" id="ARBA00022741"/>
    </source>
</evidence>
<comment type="catalytic activity">
    <reaction evidence="5">
        <text>a long-chain fatty acid + ATP + CoA = a long-chain fatty acyl-CoA + AMP + diphosphate</text>
        <dbReference type="Rhea" id="RHEA:15421"/>
        <dbReference type="ChEBI" id="CHEBI:30616"/>
        <dbReference type="ChEBI" id="CHEBI:33019"/>
        <dbReference type="ChEBI" id="CHEBI:57287"/>
        <dbReference type="ChEBI" id="CHEBI:57560"/>
        <dbReference type="ChEBI" id="CHEBI:83139"/>
        <dbReference type="ChEBI" id="CHEBI:456215"/>
        <dbReference type="EC" id="6.2.1.3"/>
    </reaction>
</comment>
<gene>
    <name evidence="7" type="ORF">BN869_000006781_1</name>
</gene>
<dbReference type="EMBL" id="CDPU01000019">
    <property type="protein sequence ID" value="CEO50723.1"/>
    <property type="molecule type" value="Genomic_DNA"/>
</dbReference>
<dbReference type="Gene3D" id="3.40.50.12780">
    <property type="entry name" value="N-terminal domain of ligase-like"/>
    <property type="match status" value="1"/>
</dbReference>
<keyword evidence="2" id="KW-0436">Ligase</keyword>
<dbReference type="PANTHER" id="PTHR43272:SF83">
    <property type="entry name" value="ACYL-COA SYNTHETASE LONG-CHAIN, ISOFORM J"/>
    <property type="match status" value="1"/>
</dbReference>
<accession>A0A0B7K044</accession>
<name>A0A0B7K044_BIOOC</name>
<dbReference type="Pfam" id="PF00501">
    <property type="entry name" value="AMP-binding"/>
    <property type="match status" value="1"/>
</dbReference>
<feature type="domain" description="AMP-dependent synthetase/ligase" evidence="6">
    <location>
        <begin position="108"/>
        <end position="517"/>
    </location>
</feature>
<dbReference type="AlphaFoldDB" id="A0A0B7K044"/>
<organism evidence="7">
    <name type="scientific">Bionectria ochroleuca</name>
    <name type="common">Gliocladium roseum</name>
    <dbReference type="NCBI Taxonomy" id="29856"/>
    <lineage>
        <taxon>Eukaryota</taxon>
        <taxon>Fungi</taxon>
        <taxon>Dikarya</taxon>
        <taxon>Ascomycota</taxon>
        <taxon>Pezizomycotina</taxon>
        <taxon>Sordariomycetes</taxon>
        <taxon>Hypocreomycetidae</taxon>
        <taxon>Hypocreales</taxon>
        <taxon>Bionectriaceae</taxon>
        <taxon>Clonostachys</taxon>
    </lineage>
</organism>
<dbReference type="InterPro" id="IPR042099">
    <property type="entry name" value="ANL_N_sf"/>
</dbReference>
<evidence type="ECO:0000256" key="2">
    <source>
        <dbReference type="ARBA" id="ARBA00022598"/>
    </source>
</evidence>
<reference evidence="7" key="1">
    <citation type="submission" date="2015-01" db="EMBL/GenBank/DDBJ databases">
        <authorList>
            <person name="Durling Mikael"/>
        </authorList>
    </citation>
    <scope>NUCLEOTIDE SEQUENCE</scope>
</reference>
<dbReference type="PROSITE" id="PS00455">
    <property type="entry name" value="AMP_BINDING"/>
    <property type="match status" value="1"/>
</dbReference>
<dbReference type="GO" id="GO:0005811">
    <property type="term" value="C:lipid droplet"/>
    <property type="evidence" value="ECO:0007669"/>
    <property type="project" value="TreeGrafter"/>
</dbReference>
<evidence type="ECO:0000313" key="7">
    <source>
        <dbReference type="EMBL" id="CEO50723.1"/>
    </source>
</evidence>
<evidence type="ECO:0000259" key="6">
    <source>
        <dbReference type="Pfam" id="PF00501"/>
    </source>
</evidence>
<evidence type="ECO:0000256" key="1">
    <source>
        <dbReference type="ARBA" id="ARBA00006432"/>
    </source>
</evidence>